<evidence type="ECO:0000256" key="1">
    <source>
        <dbReference type="SAM" id="Phobius"/>
    </source>
</evidence>
<name>A0A2A9E5Q8_9MICO</name>
<organism evidence="2 3">
    <name type="scientific">Sanguibacter antarcticus</name>
    <dbReference type="NCBI Taxonomy" id="372484"/>
    <lineage>
        <taxon>Bacteria</taxon>
        <taxon>Bacillati</taxon>
        <taxon>Actinomycetota</taxon>
        <taxon>Actinomycetes</taxon>
        <taxon>Micrococcales</taxon>
        <taxon>Sanguibacteraceae</taxon>
        <taxon>Sanguibacter</taxon>
    </lineage>
</organism>
<proteinExistence type="predicted"/>
<evidence type="ECO:0000313" key="2">
    <source>
        <dbReference type="EMBL" id="PFG33695.1"/>
    </source>
</evidence>
<dbReference type="RefSeq" id="WP_098454869.1">
    <property type="nucleotide sequence ID" value="NZ_PDJG01000001.1"/>
</dbReference>
<reference evidence="2 3" key="1">
    <citation type="submission" date="2017-10" db="EMBL/GenBank/DDBJ databases">
        <title>Sequencing the genomes of 1000 actinobacteria strains.</title>
        <authorList>
            <person name="Klenk H.-P."/>
        </authorList>
    </citation>
    <scope>NUCLEOTIDE SEQUENCE [LARGE SCALE GENOMIC DNA]</scope>
    <source>
        <strain evidence="2 3">DSM 18966</strain>
    </source>
</reference>
<dbReference type="EMBL" id="PDJG01000001">
    <property type="protein sequence ID" value="PFG33695.1"/>
    <property type="molecule type" value="Genomic_DNA"/>
</dbReference>
<feature type="transmembrane region" description="Helical" evidence="1">
    <location>
        <begin position="7"/>
        <end position="29"/>
    </location>
</feature>
<keyword evidence="1" id="KW-0812">Transmembrane</keyword>
<comment type="caution">
    <text evidence="2">The sequence shown here is derived from an EMBL/GenBank/DDBJ whole genome shotgun (WGS) entry which is preliminary data.</text>
</comment>
<gene>
    <name evidence="2" type="ORF">ATL42_1582</name>
</gene>
<protein>
    <submittedName>
        <fullName evidence="2">Uncharacterized protein</fullName>
    </submittedName>
</protein>
<dbReference type="Proteomes" id="UP000225548">
    <property type="component" value="Unassembled WGS sequence"/>
</dbReference>
<keyword evidence="1" id="KW-0472">Membrane</keyword>
<keyword evidence="1" id="KW-1133">Transmembrane helix</keyword>
<accession>A0A2A9E5Q8</accession>
<keyword evidence="3" id="KW-1185">Reference proteome</keyword>
<dbReference type="AlphaFoldDB" id="A0A2A9E5Q8"/>
<dbReference type="OrthoDB" id="9874657at2"/>
<sequence length="241" mass="25214">MQSKGVLVLWGVGTMIVMGALTFALLTYLGRDAPVASGVVVGASADEPSDEALDDLGSQGSTDEPTVAPPLVVESVLADGVGFYAVQAYSLTRISDLSMSIGKDDVLVTDGVYQAVLGPEVLDASQVYDVDLRDEAAEDLTDDAVSITEPSWTVYVRFNDAAALKAATADLGCHESPENMIAMVSGTDLLRLVALPEAYCGDGFSRGQMLFLTFYGEDDVTSAEAEAQARELAATLLGDEG</sequence>
<evidence type="ECO:0000313" key="3">
    <source>
        <dbReference type="Proteomes" id="UP000225548"/>
    </source>
</evidence>